<sequence length="224" mass="25751">MDIKVHITCVGYLVPLLVALCKGAVMENLTNVAEKYVGMRNNTGEVISWGFDRYYIYWHQTQQSKQGYPIYATTDDVKCTKNTSQGDEAQTGGYYHKCDEHFSLFIQNGIESPFRAYAYVDFPLFGERKNGIKDRKKVDLNNQTTIHVDIDLIGGTPYTQQCEFETTVYYNGYFAYYVRKEAVEDHTYMPVSVKELANLSNNLSTYNNELVYKVKGSYVQTLCK</sequence>
<protein>
    <submittedName>
        <fullName evidence="2">Putative da-p36 protein</fullName>
    </submittedName>
</protein>
<feature type="signal peptide" evidence="1">
    <location>
        <begin position="1"/>
        <end position="23"/>
    </location>
</feature>
<name>L7LRA1_RHIPC</name>
<organism evidence="2">
    <name type="scientific">Rhipicephalus pulchellus</name>
    <name type="common">Yellow backed tick</name>
    <name type="synonym">Dermacentor pulchellus</name>
    <dbReference type="NCBI Taxonomy" id="72859"/>
    <lineage>
        <taxon>Eukaryota</taxon>
        <taxon>Metazoa</taxon>
        <taxon>Ecdysozoa</taxon>
        <taxon>Arthropoda</taxon>
        <taxon>Chelicerata</taxon>
        <taxon>Arachnida</taxon>
        <taxon>Acari</taxon>
        <taxon>Parasitiformes</taxon>
        <taxon>Ixodida</taxon>
        <taxon>Ixodoidea</taxon>
        <taxon>Ixodidae</taxon>
        <taxon>Rhipicephalinae</taxon>
        <taxon>Rhipicephalus</taxon>
        <taxon>Rhipicephalus</taxon>
    </lineage>
</organism>
<reference evidence="2" key="1">
    <citation type="submission" date="2012-11" db="EMBL/GenBank/DDBJ databases">
        <authorList>
            <person name="Lucero-Rivera Y.E."/>
            <person name="Tovar-Ramirez D."/>
        </authorList>
    </citation>
    <scope>NUCLEOTIDE SEQUENCE</scope>
    <source>
        <tissue evidence="2">Salivary gland</tissue>
    </source>
</reference>
<feature type="chain" id="PRO_5003980478" evidence="1">
    <location>
        <begin position="24"/>
        <end position="224"/>
    </location>
</feature>
<keyword evidence="1" id="KW-0732">Signal</keyword>
<reference evidence="2" key="2">
    <citation type="journal article" date="2015" name="J. Proteomics">
        <title>Sexual differences in the sialomes of the zebra tick, Rhipicephalus pulchellus.</title>
        <authorList>
            <person name="Tan A.W."/>
            <person name="Francischetti I.M."/>
            <person name="Slovak M."/>
            <person name="Kini R.M."/>
            <person name="Ribeiro J.M."/>
        </authorList>
    </citation>
    <scope>NUCLEOTIDE SEQUENCE</scope>
    <source>
        <tissue evidence="2">Salivary gland</tissue>
    </source>
</reference>
<evidence type="ECO:0000313" key="2">
    <source>
        <dbReference type="EMBL" id="JAA54240.1"/>
    </source>
</evidence>
<proteinExistence type="evidence at transcript level"/>
<evidence type="ECO:0000256" key="1">
    <source>
        <dbReference type="SAM" id="SignalP"/>
    </source>
</evidence>
<accession>L7LRA1</accession>
<dbReference type="EMBL" id="GACK01010794">
    <property type="protein sequence ID" value="JAA54240.1"/>
    <property type="molecule type" value="mRNA"/>
</dbReference>
<dbReference type="AlphaFoldDB" id="L7LRA1"/>